<dbReference type="PIRSF" id="PIRSF006648">
    <property type="entry name" value="DrrB"/>
    <property type="match status" value="1"/>
</dbReference>
<evidence type="ECO:0000313" key="12">
    <source>
        <dbReference type="Proteomes" id="UP001602322"/>
    </source>
</evidence>
<evidence type="ECO:0000256" key="1">
    <source>
        <dbReference type="ARBA" id="ARBA00004651"/>
    </source>
</evidence>
<evidence type="ECO:0000256" key="8">
    <source>
        <dbReference type="RuleBase" id="RU361157"/>
    </source>
</evidence>
<keyword evidence="4 8" id="KW-0812">Transmembrane</keyword>
<evidence type="ECO:0000256" key="6">
    <source>
        <dbReference type="ARBA" id="ARBA00023136"/>
    </source>
</evidence>
<keyword evidence="6 8" id="KW-0472">Membrane</keyword>
<comment type="similarity">
    <text evidence="2 8">Belongs to the ABC-2 integral membrane protein family.</text>
</comment>
<keyword evidence="12" id="KW-1185">Reference proteome</keyword>
<dbReference type="Proteomes" id="UP001602322">
    <property type="component" value="Unassembled WGS sequence"/>
</dbReference>
<dbReference type="InterPro" id="IPR051328">
    <property type="entry name" value="T7SS_ABC-Transporter"/>
</dbReference>
<feature type="transmembrane region" description="Helical" evidence="8">
    <location>
        <begin position="84"/>
        <end position="109"/>
    </location>
</feature>
<accession>A0ABW6XEX0</accession>
<evidence type="ECO:0000256" key="2">
    <source>
        <dbReference type="ARBA" id="ARBA00007783"/>
    </source>
</evidence>
<evidence type="ECO:0000259" key="10">
    <source>
        <dbReference type="PROSITE" id="PS51012"/>
    </source>
</evidence>
<dbReference type="EMBL" id="JBIBEG010000012">
    <property type="protein sequence ID" value="MFF5900276.1"/>
    <property type="molecule type" value="Genomic_DNA"/>
</dbReference>
<organism evidence="11 12">
    <name type="scientific">Streptomyces argenteolus</name>
    <dbReference type="NCBI Taxonomy" id="67274"/>
    <lineage>
        <taxon>Bacteria</taxon>
        <taxon>Bacillati</taxon>
        <taxon>Actinomycetota</taxon>
        <taxon>Actinomycetes</taxon>
        <taxon>Kitasatosporales</taxon>
        <taxon>Streptomycetaceae</taxon>
        <taxon>Streptomyces</taxon>
    </lineage>
</organism>
<evidence type="ECO:0000313" key="11">
    <source>
        <dbReference type="EMBL" id="MFF5900276.1"/>
    </source>
</evidence>
<keyword evidence="8" id="KW-0813">Transport</keyword>
<comment type="caution">
    <text evidence="8">Lacks conserved residue(s) required for the propagation of feature annotation.</text>
</comment>
<evidence type="ECO:0000256" key="7">
    <source>
        <dbReference type="ARBA" id="ARBA00023251"/>
    </source>
</evidence>
<evidence type="ECO:0000256" key="4">
    <source>
        <dbReference type="ARBA" id="ARBA00022692"/>
    </source>
</evidence>
<keyword evidence="5 8" id="KW-1133">Transmembrane helix</keyword>
<dbReference type="InterPro" id="IPR047817">
    <property type="entry name" value="ABC2_TM_bact-type"/>
</dbReference>
<feature type="transmembrane region" description="Helical" evidence="8">
    <location>
        <begin position="256"/>
        <end position="274"/>
    </location>
</feature>
<feature type="domain" description="ABC transmembrane type-2" evidence="10">
    <location>
        <begin position="48"/>
        <end position="281"/>
    </location>
</feature>
<name>A0ABW6XEX0_9ACTN</name>
<dbReference type="PROSITE" id="PS51012">
    <property type="entry name" value="ABC_TM2"/>
    <property type="match status" value="1"/>
</dbReference>
<protein>
    <recommendedName>
        <fullName evidence="8">Transport permease protein</fullName>
    </recommendedName>
</protein>
<evidence type="ECO:0000256" key="9">
    <source>
        <dbReference type="SAM" id="MobiDB-lite"/>
    </source>
</evidence>
<dbReference type="PANTHER" id="PTHR43077:SF8">
    <property type="entry name" value="DOXORUBICIN RESISTANCE ABC TRANSPORTER PERMEASE PROTEIN DRRB"/>
    <property type="match status" value="1"/>
</dbReference>
<dbReference type="PANTHER" id="PTHR43077">
    <property type="entry name" value="TRANSPORT PERMEASE YVFS-RELATED"/>
    <property type="match status" value="1"/>
</dbReference>
<proteinExistence type="inferred from homology"/>
<gene>
    <name evidence="11" type="ORF">ACFY8O_30770</name>
</gene>
<keyword evidence="7" id="KW-0046">Antibiotic resistance</keyword>
<sequence>MTVIDAETPPRPTSRTGVSVSEEWGGSSLLTQTLALTGRSVRPYLQPGVLIVTFIEPLVMLLMFGGVLRALGDTVAPQGSELSYIAGLAPAIMIITSVAAGAQAGNGLINDLRNDVITRFHTMPISRFGVLLARSLADAARSLYQLIAVAVLAALIFGFAPPGGVPGVVGSILLALFVGWSMSWIFIALAAVLRNGDVLRMITTLCTFPLLFASNAFVDPESMPVWLRVVAEANPISYANDAMRGMVAGQTSVTELLTTVGVSCVLVAVCAPIANRSFRVL</sequence>
<comment type="subcellular location">
    <subcellularLocation>
        <location evidence="1 8">Cell membrane</location>
        <topology evidence="1 8">Multi-pass membrane protein</topology>
    </subcellularLocation>
</comment>
<comment type="caution">
    <text evidence="11">The sequence shown here is derived from an EMBL/GenBank/DDBJ whole genome shotgun (WGS) entry which is preliminary data.</text>
</comment>
<evidence type="ECO:0000256" key="5">
    <source>
        <dbReference type="ARBA" id="ARBA00022989"/>
    </source>
</evidence>
<dbReference type="InterPro" id="IPR000412">
    <property type="entry name" value="ABC_2_transport"/>
</dbReference>
<evidence type="ECO:0000256" key="3">
    <source>
        <dbReference type="ARBA" id="ARBA00022475"/>
    </source>
</evidence>
<feature type="transmembrane region" description="Helical" evidence="8">
    <location>
        <begin position="49"/>
        <end position="72"/>
    </location>
</feature>
<keyword evidence="3 8" id="KW-1003">Cell membrane</keyword>
<feature type="transmembrane region" description="Helical" evidence="8">
    <location>
        <begin position="172"/>
        <end position="193"/>
    </location>
</feature>
<dbReference type="InterPro" id="IPR013525">
    <property type="entry name" value="ABC2_TM"/>
</dbReference>
<dbReference type="Pfam" id="PF01061">
    <property type="entry name" value="ABC2_membrane"/>
    <property type="match status" value="1"/>
</dbReference>
<feature type="region of interest" description="Disordered" evidence="9">
    <location>
        <begin position="1"/>
        <end position="20"/>
    </location>
</feature>
<dbReference type="RefSeq" id="WP_145809416.1">
    <property type="nucleotide sequence ID" value="NZ_JBIBEG010000012.1"/>
</dbReference>
<feature type="transmembrane region" description="Helical" evidence="8">
    <location>
        <begin position="143"/>
        <end position="160"/>
    </location>
</feature>
<reference evidence="11 12" key="1">
    <citation type="submission" date="2024-10" db="EMBL/GenBank/DDBJ databases">
        <title>The Natural Products Discovery Center: Release of the First 8490 Sequenced Strains for Exploring Actinobacteria Biosynthetic Diversity.</title>
        <authorList>
            <person name="Kalkreuter E."/>
            <person name="Kautsar S.A."/>
            <person name="Yang D."/>
            <person name="Bader C.D."/>
            <person name="Teijaro C.N."/>
            <person name="Fluegel L."/>
            <person name="Davis C.M."/>
            <person name="Simpson J.R."/>
            <person name="Lauterbach L."/>
            <person name="Steele A.D."/>
            <person name="Gui C."/>
            <person name="Meng S."/>
            <person name="Li G."/>
            <person name="Viehrig K."/>
            <person name="Ye F."/>
            <person name="Su P."/>
            <person name="Kiefer A.F."/>
            <person name="Nichols A."/>
            <person name="Cepeda A.J."/>
            <person name="Yan W."/>
            <person name="Fan B."/>
            <person name="Jiang Y."/>
            <person name="Adhikari A."/>
            <person name="Zheng C.-J."/>
            <person name="Schuster L."/>
            <person name="Cowan T.M."/>
            <person name="Smanski M.J."/>
            <person name="Chevrette M.G."/>
            <person name="De Carvalho L.P.S."/>
            <person name="Shen B."/>
        </authorList>
    </citation>
    <scope>NUCLEOTIDE SEQUENCE [LARGE SCALE GENOMIC DNA]</scope>
    <source>
        <strain evidence="11 12">NPDC012540</strain>
    </source>
</reference>